<keyword evidence="5" id="KW-0285">Flavoprotein</keyword>
<dbReference type="STRING" id="99883.ENSTNIP00000006684"/>
<dbReference type="InParanoid" id="H3CEL0"/>
<dbReference type="GO" id="GO:0005504">
    <property type="term" value="F:fatty acid binding"/>
    <property type="evidence" value="ECO:0007669"/>
    <property type="project" value="TreeGrafter"/>
</dbReference>
<keyword evidence="14" id="KW-1185">Reference proteome</keyword>
<dbReference type="GeneTree" id="ENSGT00940000169660"/>
<dbReference type="InterPro" id="IPR002655">
    <property type="entry name" value="Acyl-CoA_oxidase_C"/>
</dbReference>
<comment type="subcellular location">
    <subcellularLocation>
        <location evidence="2">Peroxisome</location>
    </subcellularLocation>
</comment>
<dbReference type="OMA" id="WRDVTFK"/>
<evidence type="ECO:0000256" key="6">
    <source>
        <dbReference type="ARBA" id="ARBA00022827"/>
    </source>
</evidence>
<dbReference type="PANTHER" id="PTHR10909">
    <property type="entry name" value="ELECTRON TRANSPORT OXIDOREDUCTASE"/>
    <property type="match status" value="1"/>
</dbReference>
<reference evidence="13" key="3">
    <citation type="submission" date="2025-09" db="UniProtKB">
        <authorList>
            <consortium name="Ensembl"/>
        </authorList>
    </citation>
    <scope>IDENTIFICATION</scope>
</reference>
<protein>
    <submittedName>
        <fullName evidence="13">Uncharacterized protein</fullName>
    </submittedName>
</protein>
<keyword evidence="6" id="KW-0274">FAD</keyword>
<evidence type="ECO:0000256" key="10">
    <source>
        <dbReference type="ARBA" id="ARBA00023140"/>
    </source>
</evidence>
<accession>H3CEL0</accession>
<dbReference type="HOGENOM" id="CLU_091818_0_0_1"/>
<dbReference type="FunFam" id="1.20.140.10:FF:000007">
    <property type="entry name" value="Acyl-coenzyme A oxidase"/>
    <property type="match status" value="1"/>
</dbReference>
<dbReference type="InterPro" id="IPR012258">
    <property type="entry name" value="Acyl-CoA_oxidase"/>
</dbReference>
<evidence type="ECO:0000256" key="3">
    <source>
        <dbReference type="ARBA" id="ARBA00005189"/>
    </source>
</evidence>
<name>H3CEL0_TETNG</name>
<evidence type="ECO:0000256" key="9">
    <source>
        <dbReference type="ARBA" id="ARBA00023098"/>
    </source>
</evidence>
<proteinExistence type="inferred from homology"/>
<sequence>MSRLGDLRNDNDPNCTYEGDNNVLLQQTSNYLLGWLQGGLRVRSPLGSVDFLEERRSVLQSRFTQTSVDQCLDPAVAVAAYRWLVCFLLEKSRTRLEQLRAEGQDEFQARNNSQAYYCSSLALAFIEYTCLGRFHELVQDQRTPAGLRPVLQKLCALFGLWSLSRHTGTLYQGGHMSGEEPAELLQSAVLTLCAQLKDDAVALVDVLAPTDFILNSPIGQADGQLYKNLWSALLQGDGVLQRPSWWKEFCSDKPAVGSLRAKL</sequence>
<reference evidence="14" key="1">
    <citation type="journal article" date="2004" name="Nature">
        <title>Genome duplication in the teleost fish Tetraodon nigroviridis reveals the early vertebrate proto-karyotype.</title>
        <authorList>
            <person name="Jaillon O."/>
            <person name="Aury J.-M."/>
            <person name="Brunet F."/>
            <person name="Petit J.-L."/>
            <person name="Stange-Thomann N."/>
            <person name="Mauceli E."/>
            <person name="Bouneau L."/>
            <person name="Fischer C."/>
            <person name="Ozouf-Costaz C."/>
            <person name="Bernot A."/>
            <person name="Nicaud S."/>
            <person name="Jaffe D."/>
            <person name="Fisher S."/>
            <person name="Lutfalla G."/>
            <person name="Dossat C."/>
            <person name="Segurens B."/>
            <person name="Dasilva C."/>
            <person name="Salanoubat M."/>
            <person name="Levy M."/>
            <person name="Boudet N."/>
            <person name="Castellano S."/>
            <person name="Anthouard V."/>
            <person name="Jubin C."/>
            <person name="Castelli V."/>
            <person name="Katinka M."/>
            <person name="Vacherie B."/>
            <person name="Biemont C."/>
            <person name="Skalli Z."/>
            <person name="Cattolico L."/>
            <person name="Poulain J."/>
            <person name="De Berardinis V."/>
            <person name="Cruaud C."/>
            <person name="Duprat S."/>
            <person name="Brottier P."/>
            <person name="Coutanceau J.-P."/>
            <person name="Gouzy J."/>
            <person name="Parra G."/>
            <person name="Lardier G."/>
            <person name="Chapple C."/>
            <person name="McKernan K.J."/>
            <person name="McEwan P."/>
            <person name="Bosak S."/>
            <person name="Kellis M."/>
            <person name="Volff J.-N."/>
            <person name="Guigo R."/>
            <person name="Zody M.C."/>
            <person name="Mesirov J."/>
            <person name="Lindblad-Toh K."/>
            <person name="Birren B."/>
            <person name="Nusbaum C."/>
            <person name="Kahn D."/>
            <person name="Robinson-Rechavi M."/>
            <person name="Laudet V."/>
            <person name="Schachter V."/>
            <person name="Quetier F."/>
            <person name="Saurin W."/>
            <person name="Scarpelli C."/>
            <person name="Wincker P."/>
            <person name="Lander E.S."/>
            <person name="Weissenbach J."/>
            <person name="Roest Crollius H."/>
        </authorList>
    </citation>
    <scope>NUCLEOTIDE SEQUENCE [LARGE SCALE GENOMIC DNA]</scope>
</reference>
<keyword evidence="10" id="KW-0576">Peroxisome</keyword>
<organism evidence="13 14">
    <name type="scientific">Tetraodon nigroviridis</name>
    <name type="common">Spotted green pufferfish</name>
    <name type="synonym">Chelonodon nigroviridis</name>
    <dbReference type="NCBI Taxonomy" id="99883"/>
    <lineage>
        <taxon>Eukaryota</taxon>
        <taxon>Metazoa</taxon>
        <taxon>Chordata</taxon>
        <taxon>Craniata</taxon>
        <taxon>Vertebrata</taxon>
        <taxon>Euteleostomi</taxon>
        <taxon>Actinopterygii</taxon>
        <taxon>Neopterygii</taxon>
        <taxon>Teleostei</taxon>
        <taxon>Neoteleostei</taxon>
        <taxon>Acanthomorphata</taxon>
        <taxon>Eupercaria</taxon>
        <taxon>Tetraodontiformes</taxon>
        <taxon>Tetradontoidea</taxon>
        <taxon>Tetraodontidae</taxon>
        <taxon>Tetraodon</taxon>
    </lineage>
</organism>
<dbReference type="Pfam" id="PF01756">
    <property type="entry name" value="ACOX"/>
    <property type="match status" value="1"/>
</dbReference>
<dbReference type="SUPFAM" id="SSF47203">
    <property type="entry name" value="Acyl-CoA dehydrogenase C-terminal domain-like"/>
    <property type="match status" value="2"/>
</dbReference>
<comment type="pathway">
    <text evidence="3">Lipid metabolism.</text>
</comment>
<evidence type="ECO:0000256" key="2">
    <source>
        <dbReference type="ARBA" id="ARBA00004275"/>
    </source>
</evidence>
<evidence type="ECO:0000313" key="13">
    <source>
        <dbReference type="Ensembl" id="ENSTNIP00000006684.1"/>
    </source>
</evidence>
<evidence type="ECO:0000259" key="12">
    <source>
        <dbReference type="Pfam" id="PF22924"/>
    </source>
</evidence>
<dbReference type="GO" id="GO:0016402">
    <property type="term" value="F:pristanoyl-CoA oxidase activity"/>
    <property type="evidence" value="ECO:0007669"/>
    <property type="project" value="TreeGrafter"/>
</dbReference>
<dbReference type="InterPro" id="IPR036250">
    <property type="entry name" value="AcylCo_DH-like_C"/>
</dbReference>
<dbReference type="Pfam" id="PF22924">
    <property type="entry name" value="ACOX_C_alpha1"/>
    <property type="match status" value="1"/>
</dbReference>
<evidence type="ECO:0000256" key="5">
    <source>
        <dbReference type="ARBA" id="ARBA00022630"/>
    </source>
</evidence>
<dbReference type="GO" id="GO:0033540">
    <property type="term" value="P:fatty acid beta-oxidation using acyl-CoA oxidase"/>
    <property type="evidence" value="ECO:0007669"/>
    <property type="project" value="TreeGrafter"/>
</dbReference>
<evidence type="ECO:0000256" key="4">
    <source>
        <dbReference type="ARBA" id="ARBA00006288"/>
    </source>
</evidence>
<dbReference type="GO" id="GO:0005777">
    <property type="term" value="C:peroxisome"/>
    <property type="evidence" value="ECO:0007669"/>
    <property type="project" value="UniProtKB-SubCell"/>
</dbReference>
<comment type="cofactor">
    <cofactor evidence="1">
        <name>FAD</name>
        <dbReference type="ChEBI" id="CHEBI:57692"/>
    </cofactor>
</comment>
<dbReference type="GO" id="GO:0055088">
    <property type="term" value="P:lipid homeostasis"/>
    <property type="evidence" value="ECO:0007669"/>
    <property type="project" value="TreeGrafter"/>
</dbReference>
<reference evidence="13" key="2">
    <citation type="submission" date="2025-08" db="UniProtKB">
        <authorList>
            <consortium name="Ensembl"/>
        </authorList>
    </citation>
    <scope>IDENTIFICATION</scope>
</reference>
<evidence type="ECO:0000259" key="11">
    <source>
        <dbReference type="Pfam" id="PF01756"/>
    </source>
</evidence>
<keyword evidence="9" id="KW-0443">Lipid metabolism</keyword>
<evidence type="ECO:0000256" key="8">
    <source>
        <dbReference type="ARBA" id="ARBA00023002"/>
    </source>
</evidence>
<dbReference type="AlphaFoldDB" id="H3CEL0"/>
<evidence type="ECO:0000256" key="7">
    <source>
        <dbReference type="ARBA" id="ARBA00022832"/>
    </source>
</evidence>
<dbReference type="PANTHER" id="PTHR10909:SF390">
    <property type="entry name" value="PEROXISOMAL ACYL-COENZYME A OXIDASE 3"/>
    <property type="match status" value="1"/>
</dbReference>
<feature type="domain" description="Acyl-CoA oxidase C-terminal" evidence="11">
    <location>
        <begin position="73"/>
        <end position="251"/>
    </location>
</feature>
<feature type="domain" description="Acyl-CoA oxidase C-alpha1" evidence="12">
    <location>
        <begin position="1"/>
        <end position="33"/>
    </location>
</feature>
<evidence type="ECO:0000256" key="1">
    <source>
        <dbReference type="ARBA" id="ARBA00001974"/>
    </source>
</evidence>
<keyword evidence="8" id="KW-0560">Oxidoreductase</keyword>
<dbReference type="Proteomes" id="UP000007303">
    <property type="component" value="Unassembled WGS sequence"/>
</dbReference>
<evidence type="ECO:0000313" key="14">
    <source>
        <dbReference type="Proteomes" id="UP000007303"/>
    </source>
</evidence>
<dbReference type="Gene3D" id="1.20.140.10">
    <property type="entry name" value="Butyryl-CoA Dehydrogenase, subunit A, domain 3"/>
    <property type="match status" value="2"/>
</dbReference>
<dbReference type="GO" id="GO:0071949">
    <property type="term" value="F:FAD binding"/>
    <property type="evidence" value="ECO:0007669"/>
    <property type="project" value="InterPro"/>
</dbReference>
<dbReference type="InterPro" id="IPR055060">
    <property type="entry name" value="ACOX_C_alpha1"/>
</dbReference>
<keyword evidence="7" id="KW-0276">Fatty acid metabolism</keyword>
<comment type="similarity">
    <text evidence="4">Belongs to the acyl-CoA oxidase family.</text>
</comment>
<dbReference type="Ensembl" id="ENSTNIT00000006835.1">
    <property type="protein sequence ID" value="ENSTNIP00000006684.1"/>
    <property type="gene ID" value="ENSTNIG00000004073.1"/>
</dbReference>